<gene>
    <name evidence="2" type="ORF">SAMN04487752_0884</name>
</gene>
<dbReference type="RefSeq" id="WP_226776632.1">
    <property type="nucleotide sequence ID" value="NZ_CP084916.1"/>
</dbReference>
<dbReference type="GO" id="GO:0016887">
    <property type="term" value="F:ATP hydrolysis activity"/>
    <property type="evidence" value="ECO:0007669"/>
    <property type="project" value="InterPro"/>
</dbReference>
<dbReference type="InterPro" id="IPR003959">
    <property type="entry name" value="ATPase_AAA_core"/>
</dbReference>
<reference evidence="3" key="1">
    <citation type="submission" date="2016-10" db="EMBL/GenBank/DDBJ databases">
        <authorList>
            <person name="Varghese N."/>
            <person name="Submissions S."/>
        </authorList>
    </citation>
    <scope>NUCLEOTIDE SEQUENCE [LARGE SCALE GENOMIC DNA]</scope>
    <source>
        <strain evidence="3">MPL-11</strain>
    </source>
</reference>
<keyword evidence="3" id="KW-1185">Reference proteome</keyword>
<name>A0A1H0YDX1_9LACT</name>
<dbReference type="InterPro" id="IPR027417">
    <property type="entry name" value="P-loop_NTPase"/>
</dbReference>
<dbReference type="Proteomes" id="UP000199481">
    <property type="component" value="Unassembled WGS sequence"/>
</dbReference>
<organism evidence="2 3">
    <name type="scientific">Carnobacterium viridans</name>
    <dbReference type="NCBI Taxonomy" id="174587"/>
    <lineage>
        <taxon>Bacteria</taxon>
        <taxon>Bacillati</taxon>
        <taxon>Bacillota</taxon>
        <taxon>Bacilli</taxon>
        <taxon>Lactobacillales</taxon>
        <taxon>Carnobacteriaceae</taxon>
        <taxon>Carnobacterium</taxon>
    </lineage>
</organism>
<dbReference type="EMBL" id="FNJW01000008">
    <property type="protein sequence ID" value="SDQ13240.1"/>
    <property type="molecule type" value="Genomic_DNA"/>
</dbReference>
<dbReference type="GO" id="GO:0005524">
    <property type="term" value="F:ATP binding"/>
    <property type="evidence" value="ECO:0007669"/>
    <property type="project" value="InterPro"/>
</dbReference>
<protein>
    <recommendedName>
        <fullName evidence="1">ATPase AAA-type core domain-containing protein</fullName>
    </recommendedName>
</protein>
<proteinExistence type="predicted"/>
<feature type="domain" description="ATPase AAA-type core" evidence="1">
    <location>
        <begin position="48"/>
        <end position="308"/>
    </location>
</feature>
<dbReference type="AlphaFoldDB" id="A0A1H0YDX1"/>
<evidence type="ECO:0000313" key="2">
    <source>
        <dbReference type="EMBL" id="SDQ13240.1"/>
    </source>
</evidence>
<dbReference type="Gene3D" id="3.40.50.300">
    <property type="entry name" value="P-loop containing nucleotide triphosphate hydrolases"/>
    <property type="match status" value="1"/>
</dbReference>
<accession>A0A1H0YDX1</accession>
<evidence type="ECO:0000313" key="3">
    <source>
        <dbReference type="Proteomes" id="UP000199481"/>
    </source>
</evidence>
<evidence type="ECO:0000259" key="1">
    <source>
        <dbReference type="Pfam" id="PF13304"/>
    </source>
</evidence>
<sequence>MKLLKIIVEGNNIFKDGIIEFDFTAQDKVIDKENLNHLFSNIYSQNSFAIAGINASGKTTVLNYLSIIFDVFFRNKQLNEVDGKYLLGDRIQFTVFYYDNNHIFKLDSTVKLNETNEYEFVEETIRVKDSKKVTSKKELYVFHDKELLVIRSDLDQKYLAKDISINVVQTKNNPMYVGNSLNLTNYNFYMPNWNVPQEVIKFFDSSIEYVRNAHNGGTYLKFYHQQEIFISSILELEKYLSSGTIKGINVFSLIISSIENGGYVLIDEIENHFNKTIITTIFNLFKDEKLNPNGATLIFSTHYSELLDEFNRKDNIYITLKDRNNQSQNELVNYSDKVKRNDLKKSEVYLSNYIKGTAPQYRATMELKKYIKGLANEETVKNGKN</sequence>
<dbReference type="Pfam" id="PF13304">
    <property type="entry name" value="AAA_21"/>
    <property type="match status" value="1"/>
</dbReference>
<dbReference type="SUPFAM" id="SSF52540">
    <property type="entry name" value="P-loop containing nucleoside triphosphate hydrolases"/>
    <property type="match status" value="1"/>
</dbReference>